<proteinExistence type="predicted"/>
<evidence type="ECO:0000256" key="1">
    <source>
        <dbReference type="SAM" id="Phobius"/>
    </source>
</evidence>
<evidence type="ECO:0000313" key="2">
    <source>
        <dbReference type="EMBL" id="CDW71196.1"/>
    </source>
</evidence>
<keyword evidence="1" id="KW-1133">Transmembrane helix</keyword>
<dbReference type="OrthoDB" id="327895at2759"/>
<feature type="transmembrane region" description="Helical" evidence="1">
    <location>
        <begin position="796"/>
        <end position="815"/>
    </location>
</feature>
<keyword evidence="1" id="KW-0472">Membrane</keyword>
<evidence type="ECO:0008006" key="4">
    <source>
        <dbReference type="Google" id="ProtNLM"/>
    </source>
</evidence>
<feature type="transmembrane region" description="Helical" evidence="1">
    <location>
        <begin position="687"/>
        <end position="711"/>
    </location>
</feature>
<dbReference type="AlphaFoldDB" id="A0A077ZRS6"/>
<accession>A0A077ZRS6</accession>
<gene>
    <name evidence="2" type="primary">Contig19320.g20485</name>
    <name evidence="2" type="ORF">STYLEM_136</name>
</gene>
<sequence length="863" mass="100486">MKFTSNSGLVDLIPYTIDQGSQISFRRMIYKGVYISDFYYAANIVQSLTRQIGMIGATFSPMNCFSIITQDVSSYTTYTLSNSIAGIYTIAINQDLLYDQNHLTRIKVQFDADLYKNQFQLYTNTMIQCNQAGELQIKFVPDQQIQYGIANCIYQRPCNLKIGNYTIGTCQDKYKLTFKLFDVYEGQLILDFNNTATYLHEINVDFANLLGILGRDKIYNFKLRASYSVDEYEIGVGINEEAQFQFLLKNCDDYVAFLSNANLNNKVYYIGDPMLQWGFIPPKYSTSYCVNYLQYKLISEQDIHNLFLSLNTDNYQFKINTQISQELINTTQKITLQIKAVTLNNYDKPELYQQRSFRISLFQRRPQNSPPQFSQDLSDQIIMAGIQSKYTLPSSSDKEDNLFIVSMASTNSEADKFTQFDGSILTFSPSADQIGIFELIVVLREIEDQTTYSQHTFLLKVVSQTDSLNWEQIKKRIINSNPNLQAKIIKITNTGQVSIEFEQPLDYNPQTFYIIFIKRDYFYSADLSRKIPVKYKIYKQMPPQLSQGQFDLSSAVASTVQWTMGTVFGTSIFINLLLSQGAQYLWGMIEGFQLITHLPMMSIQVPVNTLSFFGLINDMASLNLIPTDDFNDNLWTFNYFDDQPYNNAFDFMNYRSNNLIKNLGLMLYMLFLNLIILFVSFSELGDIMASFLSIIIMLSIFILPIFSYLIVRCSKRENGKLDQRFQVCYDNLDLNKQYTEFYFALQMIRRILYSLIMVILGDHQQMQITMQIQLTFIVLLYLITVKPFQNQSYFKLVITNEFFYLIICYSFIPFVNHFYLDQNTGIIFGYIPIILVLIYLIYNSFFIVADLFHFIRRILRQRK</sequence>
<dbReference type="EMBL" id="CCKQ01000127">
    <property type="protein sequence ID" value="CDW71196.1"/>
    <property type="molecule type" value="Genomic_DNA"/>
</dbReference>
<reference evidence="2 3" key="1">
    <citation type="submission" date="2014-06" db="EMBL/GenBank/DDBJ databases">
        <authorList>
            <person name="Swart Estienne"/>
        </authorList>
    </citation>
    <scope>NUCLEOTIDE SEQUENCE [LARGE SCALE GENOMIC DNA]</scope>
    <source>
        <strain evidence="2 3">130c</strain>
    </source>
</reference>
<protein>
    <recommendedName>
        <fullName evidence="4">Cadg domain containing protein</fullName>
    </recommendedName>
</protein>
<feature type="transmembrane region" description="Helical" evidence="1">
    <location>
        <begin position="662"/>
        <end position="681"/>
    </location>
</feature>
<feature type="transmembrane region" description="Helical" evidence="1">
    <location>
        <begin position="827"/>
        <end position="855"/>
    </location>
</feature>
<keyword evidence="1" id="KW-0812">Transmembrane</keyword>
<feature type="transmembrane region" description="Helical" evidence="1">
    <location>
        <begin position="559"/>
        <end position="578"/>
    </location>
</feature>
<organism evidence="2 3">
    <name type="scientific">Stylonychia lemnae</name>
    <name type="common">Ciliate</name>
    <dbReference type="NCBI Taxonomy" id="5949"/>
    <lineage>
        <taxon>Eukaryota</taxon>
        <taxon>Sar</taxon>
        <taxon>Alveolata</taxon>
        <taxon>Ciliophora</taxon>
        <taxon>Intramacronucleata</taxon>
        <taxon>Spirotrichea</taxon>
        <taxon>Stichotrichia</taxon>
        <taxon>Sporadotrichida</taxon>
        <taxon>Oxytrichidae</taxon>
        <taxon>Stylonychinae</taxon>
        <taxon>Stylonychia</taxon>
    </lineage>
</organism>
<dbReference type="Proteomes" id="UP000039865">
    <property type="component" value="Unassembled WGS sequence"/>
</dbReference>
<keyword evidence="3" id="KW-1185">Reference proteome</keyword>
<name>A0A077ZRS6_STYLE</name>
<evidence type="ECO:0000313" key="3">
    <source>
        <dbReference type="Proteomes" id="UP000039865"/>
    </source>
</evidence>
<dbReference type="InParanoid" id="A0A077ZRS6"/>